<evidence type="ECO:0000313" key="3">
    <source>
        <dbReference type="Proteomes" id="UP001444661"/>
    </source>
</evidence>
<sequence>MPLDQGPMYTDTPLAVIPTPMYETGEVSKILAAHVKIDLMTRTDIPIQKDAFTLEASKMALSHNAFIRGFNSIYQQAPRVPAPDKADFVGYCIAWHDCVDAHHRYEETAFIPNVNKAAGQTGLMDAAIEEHALFHDGMERFKAYLVKEGADFAPASLLAIMASFMAELHAHLAAEPASIVALARHSTPERPVDILAIADAAARSQIRLGLVFNALPVFYLNMNHAEFEGGMWDGVFPSFRGTGRALLTRGIPLWHARRWRFASCSPEGRVKRLAF</sequence>
<dbReference type="PANTHER" id="PTHR38048">
    <property type="entry name" value="EXPRESSED PROTEIN"/>
    <property type="match status" value="1"/>
</dbReference>
<dbReference type="Pfam" id="PF01814">
    <property type="entry name" value="Hemerythrin"/>
    <property type="match status" value="1"/>
</dbReference>
<feature type="domain" description="Hemerythrin-like" evidence="1">
    <location>
        <begin position="59"/>
        <end position="175"/>
    </location>
</feature>
<dbReference type="PANTHER" id="PTHR38048:SF2">
    <property type="entry name" value="HEMERYTHRIN-LIKE DOMAIN-CONTAINING PROTEIN"/>
    <property type="match status" value="1"/>
</dbReference>
<comment type="caution">
    <text evidence="2">The sequence shown here is derived from an EMBL/GenBank/DDBJ whole genome shotgun (WGS) entry which is preliminary data.</text>
</comment>
<protein>
    <submittedName>
        <fullName evidence="2">Hemerythrin HHE cation binding domain-containing protein</fullName>
    </submittedName>
</protein>
<name>A0ABR1TA84_9PEZI</name>
<evidence type="ECO:0000259" key="1">
    <source>
        <dbReference type="Pfam" id="PF01814"/>
    </source>
</evidence>
<accession>A0ABR1TA84</accession>
<organism evidence="2 3">
    <name type="scientific">Apiospora rasikravindrae</name>
    <dbReference type="NCBI Taxonomy" id="990691"/>
    <lineage>
        <taxon>Eukaryota</taxon>
        <taxon>Fungi</taxon>
        <taxon>Dikarya</taxon>
        <taxon>Ascomycota</taxon>
        <taxon>Pezizomycotina</taxon>
        <taxon>Sordariomycetes</taxon>
        <taxon>Xylariomycetidae</taxon>
        <taxon>Amphisphaeriales</taxon>
        <taxon>Apiosporaceae</taxon>
        <taxon>Apiospora</taxon>
    </lineage>
</organism>
<dbReference type="Gene3D" id="1.20.120.520">
    <property type="entry name" value="nmb1532 protein domain like"/>
    <property type="match status" value="1"/>
</dbReference>
<evidence type="ECO:0000313" key="2">
    <source>
        <dbReference type="EMBL" id="KAK8043493.1"/>
    </source>
</evidence>
<dbReference type="Proteomes" id="UP001444661">
    <property type="component" value="Unassembled WGS sequence"/>
</dbReference>
<proteinExistence type="predicted"/>
<dbReference type="InterPro" id="IPR012312">
    <property type="entry name" value="Hemerythrin-like"/>
</dbReference>
<dbReference type="CDD" id="cd12108">
    <property type="entry name" value="Hr-like"/>
    <property type="match status" value="1"/>
</dbReference>
<dbReference type="EMBL" id="JAQQWK010000004">
    <property type="protein sequence ID" value="KAK8043493.1"/>
    <property type="molecule type" value="Genomic_DNA"/>
</dbReference>
<dbReference type="InterPro" id="IPR053206">
    <property type="entry name" value="Dimeric_xanthone_biosynth"/>
</dbReference>
<reference evidence="2 3" key="1">
    <citation type="submission" date="2023-01" db="EMBL/GenBank/DDBJ databases">
        <title>Analysis of 21 Apiospora genomes using comparative genomics revels a genus with tremendous synthesis potential of carbohydrate active enzymes and secondary metabolites.</title>
        <authorList>
            <person name="Sorensen T."/>
        </authorList>
    </citation>
    <scope>NUCLEOTIDE SEQUENCE [LARGE SCALE GENOMIC DNA]</scope>
    <source>
        <strain evidence="2 3">CBS 33761</strain>
    </source>
</reference>
<keyword evidence="3" id="KW-1185">Reference proteome</keyword>
<gene>
    <name evidence="2" type="ORF">PG993_005923</name>
</gene>